<reference evidence="3" key="2">
    <citation type="submission" date="2023-06" db="EMBL/GenBank/DDBJ databases">
        <authorList>
            <person name="Zeman M."/>
            <person name="Kubasova T."/>
            <person name="Jahodarova E."/>
            <person name="Nykrynova M."/>
            <person name="Rychlik I."/>
        </authorList>
    </citation>
    <scope>NUCLEOTIDE SEQUENCE</scope>
    <source>
        <strain evidence="3">ET39</strain>
    </source>
</reference>
<dbReference type="PANTHER" id="PTHR42759:SF5">
    <property type="entry name" value="METHANOL DEHYDROGENASE REGULATOR"/>
    <property type="match status" value="1"/>
</dbReference>
<dbReference type="PIRSF" id="PIRSF002849">
    <property type="entry name" value="AAA_ATPase_chaperone_MoxR_prd"/>
    <property type="match status" value="1"/>
</dbReference>
<dbReference type="SUPFAM" id="SSF52540">
    <property type="entry name" value="P-loop containing nucleoside triphosphate hydrolases"/>
    <property type="match status" value="1"/>
</dbReference>
<dbReference type="InterPro" id="IPR011703">
    <property type="entry name" value="ATPase_AAA-3"/>
</dbReference>
<name>A0ABT7UC65_9FIRM</name>
<comment type="caution">
    <text evidence="3">The sequence shown here is derived from an EMBL/GenBank/DDBJ whole genome shotgun (WGS) entry which is preliminary data.</text>
</comment>
<evidence type="ECO:0000259" key="2">
    <source>
        <dbReference type="Pfam" id="PF17863"/>
    </source>
</evidence>
<feature type="domain" description="ATPase AAA-3" evidence="1">
    <location>
        <begin position="34"/>
        <end position="164"/>
    </location>
</feature>
<dbReference type="Gene3D" id="3.40.50.300">
    <property type="entry name" value="P-loop containing nucleotide triphosphate hydrolases"/>
    <property type="match status" value="1"/>
</dbReference>
<sequence>MELYEQILTEVKKAVFGKDELLEKILIAILAKGHILLEDIPGVGKTTIAKAFATVLGLESRRMQFTVDVLPSDVVGFTVIDPQTRETRLHPGAVFCNIFLADEINRTSSRTQAALLEVMEENSITVDGTTYPAYDPFIVIATQNPFGSAGTQPLPDSQLERFLMRLSCGYPEADAEIRILKSKEIRHETPRQVADAQQVRNMQAACEEVFIHDDLYAYIVALVRATRTHASIRQGASPRASIALAAAARARACLHQRNYVIPEDIQTLFHDIVAHRIQLNADDTRSDVRAALLKDILRAVPAPTL</sequence>
<dbReference type="InterPro" id="IPR041628">
    <property type="entry name" value="ChlI/MoxR_AAA_lid"/>
</dbReference>
<reference evidence="3" key="1">
    <citation type="submission" date="2023-06" db="EMBL/GenBank/DDBJ databases">
        <title>Identification and characterization of horizontal gene transfer across gut microbiota members of farm animals based on homology search.</title>
        <authorList>
            <person name="Schwarzerova J."/>
            <person name="Nykrynova M."/>
            <person name="Jureckova K."/>
            <person name="Cejkova D."/>
            <person name="Rychlik I."/>
        </authorList>
    </citation>
    <scope>NUCLEOTIDE SEQUENCE</scope>
    <source>
        <strain evidence="3">ET39</strain>
    </source>
</reference>
<evidence type="ECO:0000313" key="4">
    <source>
        <dbReference type="Proteomes" id="UP001529340"/>
    </source>
</evidence>
<dbReference type="Pfam" id="PF07726">
    <property type="entry name" value="AAA_3"/>
    <property type="match status" value="1"/>
</dbReference>
<dbReference type="Pfam" id="PF17863">
    <property type="entry name" value="AAA_lid_2"/>
    <property type="match status" value="1"/>
</dbReference>
<gene>
    <name evidence="3" type="ORF">QUV96_06010</name>
</gene>
<protein>
    <submittedName>
        <fullName evidence="3">MoxR family ATPase</fullName>
    </submittedName>
</protein>
<evidence type="ECO:0000313" key="3">
    <source>
        <dbReference type="EMBL" id="MDM8157194.1"/>
    </source>
</evidence>
<dbReference type="CDD" id="cd00009">
    <property type="entry name" value="AAA"/>
    <property type="match status" value="1"/>
</dbReference>
<feature type="domain" description="ChlI/MoxR AAA lid" evidence="2">
    <location>
        <begin position="224"/>
        <end position="284"/>
    </location>
</feature>
<proteinExistence type="predicted"/>
<dbReference type="InterPro" id="IPR027417">
    <property type="entry name" value="P-loop_NTPase"/>
</dbReference>
<accession>A0ABT7UC65</accession>
<dbReference type="InterPro" id="IPR050764">
    <property type="entry name" value="CbbQ/NirQ/NorQ/GpvN"/>
</dbReference>
<dbReference type="RefSeq" id="WP_289607657.1">
    <property type="nucleotide sequence ID" value="NZ_JAUDCG010000021.1"/>
</dbReference>
<keyword evidence="4" id="KW-1185">Reference proteome</keyword>
<evidence type="ECO:0000259" key="1">
    <source>
        <dbReference type="Pfam" id="PF07726"/>
    </source>
</evidence>
<dbReference type="Proteomes" id="UP001529340">
    <property type="component" value="Unassembled WGS sequence"/>
</dbReference>
<dbReference type="Gene3D" id="1.10.8.80">
    <property type="entry name" value="Magnesium chelatase subunit I, C-Terminal domain"/>
    <property type="match status" value="1"/>
</dbReference>
<dbReference type="EMBL" id="JAUDCG010000021">
    <property type="protein sequence ID" value="MDM8157194.1"/>
    <property type="molecule type" value="Genomic_DNA"/>
</dbReference>
<organism evidence="3 4">
    <name type="scientific">Amedibacillus dolichus</name>
    <dbReference type="NCBI Taxonomy" id="31971"/>
    <lineage>
        <taxon>Bacteria</taxon>
        <taxon>Bacillati</taxon>
        <taxon>Bacillota</taxon>
        <taxon>Erysipelotrichia</taxon>
        <taxon>Erysipelotrichales</taxon>
        <taxon>Erysipelotrichaceae</taxon>
        <taxon>Amedibacillus</taxon>
    </lineage>
</organism>
<dbReference type="PANTHER" id="PTHR42759">
    <property type="entry name" value="MOXR FAMILY PROTEIN"/>
    <property type="match status" value="1"/>
</dbReference>